<gene>
    <name evidence="1" type="ORF">KCU98_g1851</name>
</gene>
<keyword evidence="2" id="KW-1185">Reference proteome</keyword>
<evidence type="ECO:0000313" key="2">
    <source>
        <dbReference type="Proteomes" id="UP000729357"/>
    </source>
</evidence>
<name>A0A9P8G2R3_AURME</name>
<reference evidence="1" key="1">
    <citation type="journal article" date="2021" name="J Fungi (Basel)">
        <title>Virulence traits and population genomics of the black yeast Aureobasidium melanogenum.</title>
        <authorList>
            <person name="Cernosa A."/>
            <person name="Sun X."/>
            <person name="Gostincar C."/>
            <person name="Fang C."/>
            <person name="Gunde-Cimerman N."/>
            <person name="Song Z."/>
        </authorList>
    </citation>
    <scope>NUCLEOTIDE SEQUENCE</scope>
    <source>
        <strain evidence="1">EXF-9298</strain>
    </source>
</reference>
<comment type="caution">
    <text evidence="1">The sequence shown here is derived from an EMBL/GenBank/DDBJ whole genome shotgun (WGS) entry which is preliminary data.</text>
</comment>
<organism evidence="1 2">
    <name type="scientific">Aureobasidium melanogenum</name>
    <name type="common">Aureobasidium pullulans var. melanogenum</name>
    <dbReference type="NCBI Taxonomy" id="46634"/>
    <lineage>
        <taxon>Eukaryota</taxon>
        <taxon>Fungi</taxon>
        <taxon>Dikarya</taxon>
        <taxon>Ascomycota</taxon>
        <taxon>Pezizomycotina</taxon>
        <taxon>Dothideomycetes</taxon>
        <taxon>Dothideomycetidae</taxon>
        <taxon>Dothideales</taxon>
        <taxon>Saccotheciaceae</taxon>
        <taxon>Aureobasidium</taxon>
    </lineage>
</organism>
<dbReference type="AlphaFoldDB" id="A0A9P8G2R3"/>
<proteinExistence type="predicted"/>
<reference evidence="1" key="2">
    <citation type="submission" date="2021-08" db="EMBL/GenBank/DDBJ databases">
        <authorList>
            <person name="Gostincar C."/>
            <person name="Sun X."/>
            <person name="Song Z."/>
            <person name="Gunde-Cimerman N."/>
        </authorList>
    </citation>
    <scope>NUCLEOTIDE SEQUENCE</scope>
    <source>
        <strain evidence="1">EXF-9298</strain>
    </source>
</reference>
<accession>A0A9P8G2R3</accession>
<evidence type="ECO:0000313" key="1">
    <source>
        <dbReference type="EMBL" id="KAG9989482.1"/>
    </source>
</evidence>
<sequence length="369" mass="41678">MQHYSRAGAARMARFTSASPSRDGPRGGIFACLDSRRTPESAQMALDLGLDSSLVSLPKELVEMTIGLVAEDEKSLPNVRLVCKLFKNLSEDYFHCAFLTHLHVAPTRKAFVRLLWTARLPELSRSVQAITVRYDNENFADSGALCSGMHERGKLHLLLETLDWFHRIGREIDLNVTVANPPLDAGSSVIRILYRVLGYVLFGYPVYGPPGVRSISLDIDDTSSAAYPILTDACEAREFTECYGLRFQDIWLRMAEIKALEELKVRFSKKGEKTQSPRELRIQQKDGRIHVGLHNLATWHFEIMGRMSIPNDVYLLDIQNCALDITKTWELINNGLGRSRMQHMILRNISLHDIHGGFNPPRVAVYAEV</sequence>
<protein>
    <recommendedName>
        <fullName evidence="3">F-box domain-containing protein</fullName>
    </recommendedName>
</protein>
<evidence type="ECO:0008006" key="3">
    <source>
        <dbReference type="Google" id="ProtNLM"/>
    </source>
</evidence>
<feature type="non-terminal residue" evidence="1">
    <location>
        <position position="1"/>
    </location>
</feature>
<dbReference type="Proteomes" id="UP000729357">
    <property type="component" value="Unassembled WGS sequence"/>
</dbReference>
<dbReference type="EMBL" id="JAHFXS010000079">
    <property type="protein sequence ID" value="KAG9989482.1"/>
    <property type="molecule type" value="Genomic_DNA"/>
</dbReference>